<dbReference type="Proteomes" id="UP000298663">
    <property type="component" value="Unassembled WGS sequence"/>
</dbReference>
<sequence>MLNRPQLFCCHSTVATKVGTIVIAFVFAIQGALLIFTDYYTMFTSPVHFLIFVIPGMTMILAGLLGIYGVVYRKPEQLALLVIGLILEALFFGITAIISMLLQARPEEALVLLQPYRQTITEDETRFVLLFMTYFYMLLMVVCLGCFKNAHTCYRMLVEHNAKQEGRLVNEPPGNQPIADDINVVYVHQF</sequence>
<feature type="transmembrane region" description="Helical" evidence="1">
    <location>
        <begin position="78"/>
        <end position="102"/>
    </location>
</feature>
<dbReference type="EMBL" id="AZBU02000009">
    <property type="protein sequence ID" value="TKR64117.1"/>
    <property type="molecule type" value="Genomic_DNA"/>
</dbReference>
<feature type="transmembrane region" description="Helical" evidence="1">
    <location>
        <begin position="127"/>
        <end position="147"/>
    </location>
</feature>
<gene>
    <name evidence="2" type="ORF">L596_024703</name>
</gene>
<feature type="transmembrane region" description="Helical" evidence="1">
    <location>
        <begin position="47"/>
        <end position="71"/>
    </location>
</feature>
<reference evidence="2 3" key="2">
    <citation type="journal article" date="2019" name="G3 (Bethesda)">
        <title>Hybrid Assembly of the Genome of the Entomopathogenic Nematode Steinernema carpocapsae Identifies the X-Chromosome.</title>
        <authorList>
            <person name="Serra L."/>
            <person name="Macchietto M."/>
            <person name="Macias-Munoz A."/>
            <person name="McGill C.J."/>
            <person name="Rodriguez I.M."/>
            <person name="Rodriguez B."/>
            <person name="Murad R."/>
            <person name="Mortazavi A."/>
        </authorList>
    </citation>
    <scope>NUCLEOTIDE SEQUENCE [LARGE SCALE GENOMIC DNA]</scope>
    <source>
        <strain evidence="2 3">ALL</strain>
    </source>
</reference>
<proteinExistence type="predicted"/>
<reference evidence="2 3" key="1">
    <citation type="journal article" date="2015" name="Genome Biol.">
        <title>Comparative genomics of Steinernema reveals deeply conserved gene regulatory networks.</title>
        <authorList>
            <person name="Dillman A.R."/>
            <person name="Macchietto M."/>
            <person name="Porter C.F."/>
            <person name="Rogers A."/>
            <person name="Williams B."/>
            <person name="Antoshechkin I."/>
            <person name="Lee M.M."/>
            <person name="Goodwin Z."/>
            <person name="Lu X."/>
            <person name="Lewis E.E."/>
            <person name="Goodrich-Blair H."/>
            <person name="Stock S.P."/>
            <person name="Adams B.J."/>
            <person name="Sternberg P.W."/>
            <person name="Mortazavi A."/>
        </authorList>
    </citation>
    <scope>NUCLEOTIDE SEQUENCE [LARGE SCALE GENOMIC DNA]</scope>
    <source>
        <strain evidence="2 3">ALL</strain>
    </source>
</reference>
<protein>
    <recommendedName>
        <fullName evidence="4">Tetraspanin</fullName>
    </recommendedName>
</protein>
<accession>A0A4U5M5I8</accession>
<comment type="caution">
    <text evidence="2">The sequence shown here is derived from an EMBL/GenBank/DDBJ whole genome shotgun (WGS) entry which is preliminary data.</text>
</comment>
<evidence type="ECO:0000313" key="2">
    <source>
        <dbReference type="EMBL" id="TKR64117.1"/>
    </source>
</evidence>
<keyword evidence="3" id="KW-1185">Reference proteome</keyword>
<dbReference type="AlphaFoldDB" id="A0A4U5M5I8"/>
<keyword evidence="1" id="KW-0472">Membrane</keyword>
<keyword evidence="1" id="KW-0812">Transmembrane</keyword>
<keyword evidence="1" id="KW-1133">Transmembrane helix</keyword>
<evidence type="ECO:0008006" key="4">
    <source>
        <dbReference type="Google" id="ProtNLM"/>
    </source>
</evidence>
<evidence type="ECO:0000313" key="3">
    <source>
        <dbReference type="Proteomes" id="UP000298663"/>
    </source>
</evidence>
<name>A0A4U5M5I8_STECR</name>
<organism evidence="2 3">
    <name type="scientific">Steinernema carpocapsae</name>
    <name type="common">Entomopathogenic nematode</name>
    <dbReference type="NCBI Taxonomy" id="34508"/>
    <lineage>
        <taxon>Eukaryota</taxon>
        <taxon>Metazoa</taxon>
        <taxon>Ecdysozoa</taxon>
        <taxon>Nematoda</taxon>
        <taxon>Chromadorea</taxon>
        <taxon>Rhabditida</taxon>
        <taxon>Tylenchina</taxon>
        <taxon>Panagrolaimomorpha</taxon>
        <taxon>Strongyloidoidea</taxon>
        <taxon>Steinernematidae</taxon>
        <taxon>Steinernema</taxon>
    </lineage>
</organism>
<evidence type="ECO:0000256" key="1">
    <source>
        <dbReference type="SAM" id="Phobius"/>
    </source>
</evidence>